<protein>
    <submittedName>
        <fullName evidence="8">Acetyl-CoA acyltransferase</fullName>
    </submittedName>
</protein>
<dbReference type="CDD" id="cd00751">
    <property type="entry name" value="thiolase"/>
    <property type="match status" value="1"/>
</dbReference>
<evidence type="ECO:0000313" key="8">
    <source>
        <dbReference type="EMBL" id="TQM23701.1"/>
    </source>
</evidence>
<evidence type="ECO:0000259" key="7">
    <source>
        <dbReference type="Pfam" id="PF02803"/>
    </source>
</evidence>
<feature type="active site" description="Proton acceptor" evidence="4">
    <location>
        <position position="348"/>
    </location>
</feature>
<comment type="caution">
    <text evidence="8">The sequence shown here is derived from an EMBL/GenBank/DDBJ whole genome shotgun (WGS) entry which is preliminary data.</text>
</comment>
<dbReference type="Pfam" id="PF02803">
    <property type="entry name" value="Thiolase_C"/>
    <property type="match status" value="1"/>
</dbReference>
<evidence type="ECO:0000256" key="2">
    <source>
        <dbReference type="ARBA" id="ARBA00022679"/>
    </source>
</evidence>
<evidence type="ECO:0000313" key="9">
    <source>
        <dbReference type="Proteomes" id="UP000320235"/>
    </source>
</evidence>
<dbReference type="PANTHER" id="PTHR43365:SF1">
    <property type="entry name" value="ACETYL-COA C-ACYLTRANSFERASE"/>
    <property type="match status" value="1"/>
</dbReference>
<evidence type="ECO:0000256" key="1">
    <source>
        <dbReference type="ARBA" id="ARBA00010982"/>
    </source>
</evidence>
<dbReference type="OrthoDB" id="3204099at2"/>
<name>A0A543EQ33_9MICO</name>
<reference evidence="8 9" key="1">
    <citation type="submission" date="2019-06" db="EMBL/GenBank/DDBJ databases">
        <title>Sequencing the genomes of 1000 actinobacteria strains.</title>
        <authorList>
            <person name="Klenk H.-P."/>
        </authorList>
    </citation>
    <scope>NUCLEOTIDE SEQUENCE [LARGE SCALE GENOMIC DNA]</scope>
    <source>
        <strain evidence="8 9">DSM 105492</strain>
    </source>
</reference>
<evidence type="ECO:0000256" key="4">
    <source>
        <dbReference type="PIRSR" id="PIRSR000429-1"/>
    </source>
</evidence>
<dbReference type="PANTHER" id="PTHR43365">
    <property type="entry name" value="BLR7806 PROTEIN"/>
    <property type="match status" value="1"/>
</dbReference>
<dbReference type="AlphaFoldDB" id="A0A543EQ33"/>
<dbReference type="NCBIfam" id="TIGR01930">
    <property type="entry name" value="AcCoA-C-Actrans"/>
    <property type="match status" value="1"/>
</dbReference>
<dbReference type="Gene3D" id="3.40.47.10">
    <property type="match status" value="2"/>
</dbReference>
<proteinExistence type="inferred from homology"/>
<dbReference type="InterPro" id="IPR020616">
    <property type="entry name" value="Thiolase_N"/>
</dbReference>
<dbReference type="PIRSF" id="PIRSF000429">
    <property type="entry name" value="Ac-CoA_Ac_transf"/>
    <property type="match status" value="1"/>
</dbReference>
<gene>
    <name evidence="8" type="ORF">FB391_3091</name>
</gene>
<organism evidence="8 9">
    <name type="scientific">Microbacterium kyungheense</name>
    <dbReference type="NCBI Taxonomy" id="1263636"/>
    <lineage>
        <taxon>Bacteria</taxon>
        <taxon>Bacillati</taxon>
        <taxon>Actinomycetota</taxon>
        <taxon>Actinomycetes</taxon>
        <taxon>Micrococcales</taxon>
        <taxon>Microbacteriaceae</taxon>
        <taxon>Microbacterium</taxon>
    </lineage>
</organism>
<feature type="domain" description="Thiolase C-terminal" evidence="7">
    <location>
        <begin position="270"/>
        <end position="391"/>
    </location>
</feature>
<feature type="active site" description="Proton acceptor" evidence="4">
    <location>
        <position position="378"/>
    </location>
</feature>
<keyword evidence="9" id="KW-1185">Reference proteome</keyword>
<evidence type="ECO:0000256" key="3">
    <source>
        <dbReference type="ARBA" id="ARBA00023315"/>
    </source>
</evidence>
<feature type="active site" description="Acyl-thioester intermediate" evidence="4">
    <location>
        <position position="91"/>
    </location>
</feature>
<dbReference type="Proteomes" id="UP000320235">
    <property type="component" value="Unassembled WGS sequence"/>
</dbReference>
<dbReference type="GO" id="GO:0016747">
    <property type="term" value="F:acyltransferase activity, transferring groups other than amino-acyl groups"/>
    <property type="evidence" value="ECO:0007669"/>
    <property type="project" value="InterPro"/>
</dbReference>
<accession>A0A543EQ33</accession>
<dbReference type="SUPFAM" id="SSF53901">
    <property type="entry name" value="Thiolase-like"/>
    <property type="match status" value="2"/>
</dbReference>
<dbReference type="InterPro" id="IPR002155">
    <property type="entry name" value="Thiolase"/>
</dbReference>
<dbReference type="RefSeq" id="WP_141895810.1">
    <property type="nucleotide sequence ID" value="NZ_BAABLH010000006.1"/>
</dbReference>
<keyword evidence="3 5" id="KW-0012">Acyltransferase</keyword>
<keyword evidence="2 5" id="KW-0808">Transferase</keyword>
<sequence length="392" mass="40658">MRSAVIVDVVRTPSGRGKPGGALSGVHPVDLAAGVLTALLERSGLASTQIDDVLMGCVSQVADQSLNIARQSVLAAGFAETVPAVTIDRQCGSSQQAAHFAAQGVIAGAYDIVIAAGVESMSRVPLGSSAHGGSVSEGVARRYPDGLVNQGVSAELIAQRWGFAREELDAFSAESHRRAADAWSRGRFDSQVIPVLGGDGEAVAFDETVRPGTTVEGLAGLGPAFRTEALAGRFPDLDWRITAGNSSPLTDAASGALIMSEEKATELGLTPRARFHSFAVVGDDPMMMLTGPIPATRRILERSGLSIEDLDAYEVNEAFASVPLAWQRELDADPAKLNPWGGAIALGHAVGASGTRLLSTLVAQLEATGGRYGLQTMCEGGGMANATIIERL</sequence>
<dbReference type="InterPro" id="IPR016039">
    <property type="entry name" value="Thiolase-like"/>
</dbReference>
<dbReference type="EMBL" id="VFPE01000005">
    <property type="protein sequence ID" value="TQM23701.1"/>
    <property type="molecule type" value="Genomic_DNA"/>
</dbReference>
<dbReference type="Pfam" id="PF00108">
    <property type="entry name" value="Thiolase_N"/>
    <property type="match status" value="1"/>
</dbReference>
<evidence type="ECO:0000259" key="6">
    <source>
        <dbReference type="Pfam" id="PF00108"/>
    </source>
</evidence>
<feature type="domain" description="Thiolase N-terminal" evidence="6">
    <location>
        <begin position="5"/>
        <end position="262"/>
    </location>
</feature>
<dbReference type="InterPro" id="IPR020617">
    <property type="entry name" value="Thiolase_C"/>
</dbReference>
<comment type="similarity">
    <text evidence="1 5">Belongs to the thiolase-like superfamily. Thiolase family.</text>
</comment>
<evidence type="ECO:0000256" key="5">
    <source>
        <dbReference type="RuleBase" id="RU003557"/>
    </source>
</evidence>